<dbReference type="GO" id="GO:0008199">
    <property type="term" value="F:ferric iron binding"/>
    <property type="evidence" value="ECO:0007669"/>
    <property type="project" value="TreeGrafter"/>
</dbReference>
<dbReference type="InterPro" id="IPR056797">
    <property type="entry name" value="FdhE_central"/>
</dbReference>
<evidence type="ECO:0000313" key="3">
    <source>
        <dbReference type="Proteomes" id="UP000266091"/>
    </source>
</evidence>
<evidence type="ECO:0000313" key="2">
    <source>
        <dbReference type="EMBL" id="GBO94773.1"/>
    </source>
</evidence>
<dbReference type="RefSeq" id="WP_116270979.1">
    <property type="nucleotide sequence ID" value="NZ_BGZJ01000002.1"/>
</dbReference>
<dbReference type="Pfam" id="PF24859">
    <property type="entry name" value="FdhE_central"/>
    <property type="match status" value="1"/>
</dbReference>
<dbReference type="InterPro" id="IPR024064">
    <property type="entry name" value="FdhE-like_sf"/>
</dbReference>
<evidence type="ECO:0000259" key="1">
    <source>
        <dbReference type="Pfam" id="PF24859"/>
    </source>
</evidence>
<dbReference type="PANTHER" id="PTHR37689">
    <property type="entry name" value="PROTEIN FDHE"/>
    <property type="match status" value="1"/>
</dbReference>
<dbReference type="OrthoDB" id="9811074at2"/>
<dbReference type="CDD" id="cd16341">
    <property type="entry name" value="FdhE"/>
    <property type="match status" value="1"/>
</dbReference>
<protein>
    <recommendedName>
        <fullName evidence="1">FdhE central domain-containing protein</fullName>
    </recommendedName>
</protein>
<accession>A0A401LI57</accession>
<comment type="caution">
    <text evidence="2">The sequence shown here is derived from an EMBL/GenBank/DDBJ whole genome shotgun (WGS) entry which is preliminary data.</text>
</comment>
<proteinExistence type="predicted"/>
<dbReference type="PANTHER" id="PTHR37689:SF1">
    <property type="entry name" value="PROTEIN FDHE"/>
    <property type="match status" value="1"/>
</dbReference>
<keyword evidence="3" id="KW-1185">Reference proteome</keyword>
<dbReference type="AlphaFoldDB" id="A0A388SGH4"/>
<dbReference type="GO" id="GO:0051604">
    <property type="term" value="P:protein maturation"/>
    <property type="evidence" value="ECO:0007669"/>
    <property type="project" value="TreeGrafter"/>
</dbReference>
<dbReference type="Gene3D" id="3.90.1670.10">
    <property type="entry name" value="FdhE-like domain"/>
    <property type="match status" value="1"/>
</dbReference>
<dbReference type="SUPFAM" id="SSF144020">
    <property type="entry name" value="FdhE-like"/>
    <property type="match status" value="1"/>
</dbReference>
<gene>
    <name evidence="2" type="ORF">MESMUL_21270</name>
</gene>
<dbReference type="InterPro" id="IPR006452">
    <property type="entry name" value="Formate_DH_accessory"/>
</dbReference>
<reference evidence="2 3" key="1">
    <citation type="journal article" date="2018" name="Int. J. Syst. Evol. Microbiol.">
        <title>Mesosutterella multiformis gen. nov., sp. nov., a member of the family Sutterellaceae and Sutterella megalosphaeroides sp. nov., isolated from human faeces.</title>
        <authorList>
            <person name="Sakamoto M."/>
            <person name="Ikeyama N."/>
            <person name="Kunihiro T."/>
            <person name="Iino T."/>
            <person name="Yuki M."/>
            <person name="Ohkuma M."/>
        </authorList>
    </citation>
    <scope>NUCLEOTIDE SEQUENCE [LARGE SCALE GENOMIC DNA]</scope>
    <source>
        <strain evidence="2 3">4NBBH2</strain>
    </source>
</reference>
<dbReference type="GO" id="GO:0005829">
    <property type="term" value="C:cytosol"/>
    <property type="evidence" value="ECO:0007669"/>
    <property type="project" value="TreeGrafter"/>
</dbReference>
<name>A0A388SGH4_9BURK</name>
<organism evidence="2 3">
    <name type="scientific">Mesosutterella multiformis</name>
    <dbReference type="NCBI Taxonomy" id="2259133"/>
    <lineage>
        <taxon>Bacteria</taxon>
        <taxon>Pseudomonadati</taxon>
        <taxon>Pseudomonadota</taxon>
        <taxon>Betaproteobacteria</taxon>
        <taxon>Burkholderiales</taxon>
        <taxon>Sutterellaceae</taxon>
        <taxon>Mesosutterella</taxon>
    </lineage>
</organism>
<accession>A0A388SGH4</accession>
<feature type="domain" description="FdhE central" evidence="1">
    <location>
        <begin position="185"/>
        <end position="223"/>
    </location>
</feature>
<dbReference type="Proteomes" id="UP000266091">
    <property type="component" value="Unassembled WGS sequence"/>
</dbReference>
<sequence length="298" mass="33288">MDKNLEQAVEQLSKGVAPETVHVLWLTAETLEKTRELSDSYSLEIVDLTPESVERVKKGESTVLQESPVAIDRASLAAVCREILSTLLGKVGKDMDPEVLKMLEGIDWDALVDDHAATLAGTRPQEFLNYIYDNANGADPDTLSRFIFPVLSWALRVFIGNAAKSKAASLDQDSLEDRKYGYKPHCPICGGDPVMARISETNFNGSVRSLVCGTCGASWYWNRIGCPYCETNATRDLRYVHDKDDLDHRLYVCDHCGEILPTVFEHEDEFNRTPDELELVKLGDLQMAYEAGQEKPLN</sequence>
<dbReference type="EMBL" id="BGZJ01000002">
    <property type="protein sequence ID" value="GBO94773.1"/>
    <property type="molecule type" value="Genomic_DNA"/>
</dbReference>